<sequence>MPPRLTLTDIEQRLKQRGIILVSKDVIYKNKYTTLTVRCENHPQVDVKTDWSHISNGNPCNECSRGGRAEKLKALAHTEERIEEAQKEFENRGFRMVGNYLNVNTPIEFYCPKHPSYPNIITLSNLRISKHGCRACRNEAIAQSKRTDFEIVESYFVAKGYLLNIQPHEYKNGKEKLAFICPKHPTYPNAMTFEAIKFGNQGCVVCWEERRGDALRKDFTEVQSLFLERDYELLATENDYSNNKKRLPFRCPIHPQYLNSISVNSLTNGQGCKPCGDARVRDAHRIPYSFVKGFFKQKGYKLLTNSYQNNSQILWYCCPYGHKRPTTFRNFYYNHARCKKCDNESRRGENNHGWKGGVTEINHYLRASIIEWKKKWLKEFDYQCFLTSKNHSDLHVHHLNAPYHKIRDEALEELSLVALPRICDYDSDKLHQLRDLVMEKHEKIKGIPLRKEIHDLFHDLYGYDVGDNEFYEFAVRYKSGEFYVPQ</sequence>
<gene>
    <name evidence="1" type="primary">yomD</name>
    <name evidence="1" type="ORF">BMWSH_2321</name>
</gene>
<name>A0A8D3WYX8_PRIMW</name>
<proteinExistence type="predicted"/>
<protein>
    <submittedName>
        <fullName evidence="1">SPBc2 prophage-derived uncharacterized protein yomD</fullName>
    </submittedName>
</protein>
<dbReference type="AlphaFoldDB" id="A0A8D3WYX8"/>
<reference evidence="1 2" key="1">
    <citation type="journal article" date="2011" name="J. Bacteriol.">
        <title>Complete genome sequence of the industrial strain Bacillus megaterium WSH-002.</title>
        <authorList>
            <person name="Liu L."/>
            <person name="Li Y."/>
            <person name="Zhang J."/>
            <person name="Zou W."/>
            <person name="Zhou Z."/>
            <person name="Liu J."/>
            <person name="Li X."/>
            <person name="Wang L."/>
            <person name="Chen J."/>
        </authorList>
    </citation>
    <scope>NUCLEOTIDE SEQUENCE [LARGE SCALE GENOMIC DNA]</scope>
    <source>
        <strain evidence="1 2">WSH-002</strain>
    </source>
</reference>
<accession>A0A8D3WYX8</accession>
<organism evidence="1 2">
    <name type="scientific">Priestia megaterium (strain WSH-002)</name>
    <name type="common">Bacillus megaterium</name>
    <dbReference type="NCBI Taxonomy" id="1006007"/>
    <lineage>
        <taxon>Bacteria</taxon>
        <taxon>Bacillati</taxon>
        <taxon>Bacillota</taxon>
        <taxon>Bacilli</taxon>
        <taxon>Bacillales</taxon>
        <taxon>Bacillaceae</taxon>
        <taxon>Priestia</taxon>
    </lineage>
</organism>
<dbReference type="EMBL" id="CP003017">
    <property type="protein sequence ID" value="AEN89203.1"/>
    <property type="molecule type" value="Genomic_DNA"/>
</dbReference>
<evidence type="ECO:0000313" key="1">
    <source>
        <dbReference type="EMBL" id="AEN89203.1"/>
    </source>
</evidence>
<dbReference type="KEGG" id="bmh:BMWSH_2321"/>
<dbReference type="Proteomes" id="UP000001283">
    <property type="component" value="Chromosome"/>
</dbReference>
<evidence type="ECO:0000313" key="2">
    <source>
        <dbReference type="Proteomes" id="UP000001283"/>
    </source>
</evidence>